<name>A0A8S1VX12_9CILI</name>
<accession>A0A8S1VX12</accession>
<dbReference type="Proteomes" id="UP000689195">
    <property type="component" value="Unassembled WGS sequence"/>
</dbReference>
<gene>
    <name evidence="2" type="ORF">PPENT_87.1.T0750014</name>
</gene>
<evidence type="ECO:0000256" key="1">
    <source>
        <dbReference type="SAM" id="Phobius"/>
    </source>
</evidence>
<dbReference type="EMBL" id="CAJJDO010000075">
    <property type="protein sequence ID" value="CAD8180755.1"/>
    <property type="molecule type" value="Genomic_DNA"/>
</dbReference>
<keyword evidence="1" id="KW-0812">Transmembrane</keyword>
<dbReference type="OrthoDB" id="339469at2759"/>
<keyword evidence="1" id="KW-1133">Transmembrane helix</keyword>
<sequence>MISNKYKQPNQQMEYSKFIEITFSARYRLISNGNVAQFILSCLWNYYQSPLYGNDETSLQNQLYFLIMPLTILLPLTLIQNMFVFTKVSAIAN</sequence>
<feature type="transmembrane region" description="Helical" evidence="1">
    <location>
        <begin position="63"/>
        <end position="85"/>
    </location>
</feature>
<organism evidence="2 3">
    <name type="scientific">Paramecium pentaurelia</name>
    <dbReference type="NCBI Taxonomy" id="43138"/>
    <lineage>
        <taxon>Eukaryota</taxon>
        <taxon>Sar</taxon>
        <taxon>Alveolata</taxon>
        <taxon>Ciliophora</taxon>
        <taxon>Intramacronucleata</taxon>
        <taxon>Oligohymenophorea</taxon>
        <taxon>Peniculida</taxon>
        <taxon>Parameciidae</taxon>
        <taxon>Paramecium</taxon>
    </lineage>
</organism>
<evidence type="ECO:0000313" key="2">
    <source>
        <dbReference type="EMBL" id="CAD8180755.1"/>
    </source>
</evidence>
<protein>
    <submittedName>
        <fullName evidence="2">Uncharacterized protein</fullName>
    </submittedName>
</protein>
<keyword evidence="3" id="KW-1185">Reference proteome</keyword>
<comment type="caution">
    <text evidence="2">The sequence shown here is derived from an EMBL/GenBank/DDBJ whole genome shotgun (WGS) entry which is preliminary data.</text>
</comment>
<dbReference type="AlphaFoldDB" id="A0A8S1VX12"/>
<reference evidence="2" key="1">
    <citation type="submission" date="2021-01" db="EMBL/GenBank/DDBJ databases">
        <authorList>
            <consortium name="Genoscope - CEA"/>
            <person name="William W."/>
        </authorList>
    </citation>
    <scope>NUCLEOTIDE SEQUENCE</scope>
</reference>
<keyword evidence="1" id="KW-0472">Membrane</keyword>
<evidence type="ECO:0000313" key="3">
    <source>
        <dbReference type="Proteomes" id="UP000689195"/>
    </source>
</evidence>
<feature type="transmembrane region" description="Helical" evidence="1">
    <location>
        <begin position="29"/>
        <end position="47"/>
    </location>
</feature>
<proteinExistence type="predicted"/>